<dbReference type="InterPro" id="IPR011425">
    <property type="entry name" value="Med9"/>
</dbReference>
<feature type="region of interest" description="Disordered" evidence="8">
    <location>
        <begin position="1"/>
        <end position="62"/>
    </location>
</feature>
<evidence type="ECO:0000256" key="2">
    <source>
        <dbReference type="ARBA" id="ARBA00008089"/>
    </source>
</evidence>
<organism evidence="9 10">
    <name type="scientific">Magnusiomyces paraingens</name>
    <dbReference type="NCBI Taxonomy" id="2606893"/>
    <lineage>
        <taxon>Eukaryota</taxon>
        <taxon>Fungi</taxon>
        <taxon>Dikarya</taxon>
        <taxon>Ascomycota</taxon>
        <taxon>Saccharomycotina</taxon>
        <taxon>Dipodascomycetes</taxon>
        <taxon>Dipodascales</taxon>
        <taxon>Dipodascaceae</taxon>
        <taxon>Magnusiomyces</taxon>
    </lineage>
</organism>
<keyword evidence="10" id="KW-1185">Reference proteome</keyword>
<sequence>MDSFISIPPIIKQSSTPTPDSRRGENSPAPSGGVGTPVPASSGSAVGGGGGPSVIKTEDESEEELRRSEAAVETLQQMDLWSLVLDLMTRIQEGTVTAKTVDNEAGIIRARISRARMSLKHVTGLDVSMGERKEEILRLEEAIQKKRDLLVRFQAVMGGNSNETEWPSATVVSIKKEPGTGEENTSSGPPVKEESVDPITDISNFTGNGVNGDEAVPVTTMSAGLDVPAPNDLDVFMSGIDGVQSGGDNLPVRTNGSDEMKPPDASSGLLYDMPLDTFEGFDF</sequence>
<dbReference type="Pfam" id="PF07544">
    <property type="entry name" value="Med9"/>
    <property type="match status" value="1"/>
</dbReference>
<gene>
    <name evidence="7" type="primary">MED9</name>
    <name evidence="9" type="ORF">SAPINGB_P004881</name>
</gene>
<evidence type="ECO:0000313" key="9">
    <source>
        <dbReference type="EMBL" id="VVT56182.1"/>
    </source>
</evidence>
<dbReference type="AlphaFoldDB" id="A0A5E8BYP3"/>
<reference evidence="9 10" key="1">
    <citation type="submission" date="2019-09" db="EMBL/GenBank/DDBJ databases">
        <authorList>
            <person name="Brejova B."/>
        </authorList>
    </citation>
    <scope>NUCLEOTIDE SEQUENCE [LARGE SCALE GENOMIC DNA]</scope>
</reference>
<dbReference type="Proteomes" id="UP000398389">
    <property type="component" value="Unassembled WGS sequence"/>
</dbReference>
<accession>A0A5E8BYP3</accession>
<keyword evidence="6 7" id="KW-0539">Nucleus</keyword>
<dbReference type="GO" id="GO:0016592">
    <property type="term" value="C:mediator complex"/>
    <property type="evidence" value="ECO:0007669"/>
    <property type="project" value="InterPro"/>
</dbReference>
<comment type="function">
    <text evidence="7">Component of the Mediator complex, a coactivator involved in the regulated transcription of nearly all RNA polymerase II-dependent genes. Mediator functions as a bridge to convey information from gene-specific regulatory proteins to the basal RNA polymerase II transcription machinery. Mediator is recruited to promoters by direct interactions with regulatory proteins and serves as a scaffold for the assembly of a functional preinitiation complex with RNA polymerase II and the general transcription factors.</text>
</comment>
<dbReference type="GO" id="GO:0003712">
    <property type="term" value="F:transcription coregulator activity"/>
    <property type="evidence" value="ECO:0007669"/>
    <property type="project" value="InterPro"/>
</dbReference>
<evidence type="ECO:0000256" key="7">
    <source>
        <dbReference type="RuleBase" id="RU364145"/>
    </source>
</evidence>
<feature type="region of interest" description="Disordered" evidence="8">
    <location>
        <begin position="176"/>
        <end position="209"/>
    </location>
</feature>
<evidence type="ECO:0000256" key="5">
    <source>
        <dbReference type="ARBA" id="ARBA00023163"/>
    </source>
</evidence>
<comment type="subcellular location">
    <subcellularLocation>
        <location evidence="1 7">Nucleus</location>
    </subcellularLocation>
</comment>
<feature type="region of interest" description="Disordered" evidence="8">
    <location>
        <begin position="239"/>
        <end position="268"/>
    </location>
</feature>
<evidence type="ECO:0000256" key="4">
    <source>
        <dbReference type="ARBA" id="ARBA00023159"/>
    </source>
</evidence>
<name>A0A5E8BYP3_9ASCO</name>
<evidence type="ECO:0000256" key="3">
    <source>
        <dbReference type="ARBA" id="ARBA00023015"/>
    </source>
</evidence>
<keyword evidence="4 7" id="KW-0010">Activator</keyword>
<comment type="subunit">
    <text evidence="7">Component of the Mediator complex.</text>
</comment>
<dbReference type="EMBL" id="CABVLU010000004">
    <property type="protein sequence ID" value="VVT56182.1"/>
    <property type="molecule type" value="Genomic_DNA"/>
</dbReference>
<evidence type="ECO:0000256" key="6">
    <source>
        <dbReference type="ARBA" id="ARBA00023242"/>
    </source>
</evidence>
<comment type="similarity">
    <text evidence="2 7">Belongs to the Mediator complex subunit 9 family.</text>
</comment>
<protein>
    <recommendedName>
        <fullName evidence="7">Mediator of RNA polymerase II transcription subunit 9</fullName>
    </recommendedName>
    <alternativeName>
        <fullName evidence="7">Mediator complex subunit 9</fullName>
    </alternativeName>
</protein>
<dbReference type="GO" id="GO:0006357">
    <property type="term" value="P:regulation of transcription by RNA polymerase II"/>
    <property type="evidence" value="ECO:0007669"/>
    <property type="project" value="InterPro"/>
</dbReference>
<evidence type="ECO:0000313" key="10">
    <source>
        <dbReference type="Proteomes" id="UP000398389"/>
    </source>
</evidence>
<proteinExistence type="inferred from homology"/>
<keyword evidence="5 7" id="KW-0804">Transcription</keyword>
<evidence type="ECO:0000256" key="1">
    <source>
        <dbReference type="ARBA" id="ARBA00004123"/>
    </source>
</evidence>
<keyword evidence="3 7" id="KW-0805">Transcription regulation</keyword>
<evidence type="ECO:0000256" key="8">
    <source>
        <dbReference type="SAM" id="MobiDB-lite"/>
    </source>
</evidence>